<evidence type="ECO:0000313" key="1">
    <source>
        <dbReference type="EMBL" id="PSB57130.1"/>
    </source>
</evidence>
<name>A0A2T1GHF4_9CYAN</name>
<reference evidence="1 2" key="1">
    <citation type="submission" date="2018-03" db="EMBL/GenBank/DDBJ databases">
        <title>The ancient ancestry and fast evolution of plastids.</title>
        <authorList>
            <person name="Moore K.R."/>
            <person name="Magnabosco C."/>
            <person name="Momper L."/>
            <person name="Gold D.A."/>
            <person name="Bosak T."/>
            <person name="Fournier G.P."/>
        </authorList>
    </citation>
    <scope>NUCLEOTIDE SEQUENCE [LARGE SCALE GENOMIC DNA]</scope>
    <source>
        <strain evidence="1 2">CCALA 037</strain>
    </source>
</reference>
<evidence type="ECO:0000313" key="2">
    <source>
        <dbReference type="Proteomes" id="UP000238937"/>
    </source>
</evidence>
<gene>
    <name evidence="1" type="ORF">C7B77_09505</name>
</gene>
<accession>A0A2T1GHF4</accession>
<keyword evidence="2" id="KW-1185">Reference proteome</keyword>
<dbReference type="RefSeq" id="WP_106303340.1">
    <property type="nucleotide sequence ID" value="NZ_PVWO01000091.1"/>
</dbReference>
<dbReference type="AlphaFoldDB" id="A0A2T1GHF4"/>
<dbReference type="Proteomes" id="UP000238937">
    <property type="component" value="Unassembled WGS sequence"/>
</dbReference>
<organism evidence="1 2">
    <name type="scientific">Chamaesiphon polymorphus CCALA 037</name>
    <dbReference type="NCBI Taxonomy" id="2107692"/>
    <lineage>
        <taxon>Bacteria</taxon>
        <taxon>Bacillati</taxon>
        <taxon>Cyanobacteriota</taxon>
        <taxon>Cyanophyceae</taxon>
        <taxon>Gomontiellales</taxon>
        <taxon>Chamaesiphonaceae</taxon>
        <taxon>Chamaesiphon</taxon>
    </lineage>
</organism>
<comment type="caution">
    <text evidence="1">The sequence shown here is derived from an EMBL/GenBank/DDBJ whole genome shotgun (WGS) entry which is preliminary data.</text>
</comment>
<proteinExistence type="predicted"/>
<sequence>MTADIQQAQQSKVRMLGFLVPFALVLAKRSVGEASRREGKPAVGTAFASAKHLSRHKCRLT</sequence>
<protein>
    <submittedName>
        <fullName evidence="1">Uncharacterized protein</fullName>
    </submittedName>
</protein>
<dbReference type="EMBL" id="PVWO01000091">
    <property type="protein sequence ID" value="PSB57130.1"/>
    <property type="molecule type" value="Genomic_DNA"/>
</dbReference>